<accession>A0A813B526</accession>
<evidence type="ECO:0000313" key="2">
    <source>
        <dbReference type="EMBL" id="CAE7892577.1"/>
    </source>
</evidence>
<dbReference type="EMBL" id="CAJNJA010067551">
    <property type="protein sequence ID" value="CAE7892577.1"/>
    <property type="molecule type" value="Genomic_DNA"/>
</dbReference>
<comment type="caution">
    <text evidence="2">The sequence shown here is derived from an EMBL/GenBank/DDBJ whole genome shotgun (WGS) entry which is preliminary data.</text>
</comment>
<name>A0A813B526_9DINO</name>
<gene>
    <name evidence="2" type="primary">tatB</name>
    <name evidence="2" type="ORF">SNEC2469_LOCUS29714</name>
</gene>
<reference evidence="2" key="1">
    <citation type="submission" date="2021-02" db="EMBL/GenBank/DDBJ databases">
        <authorList>
            <person name="Dougan E. K."/>
            <person name="Rhodes N."/>
            <person name="Thang M."/>
            <person name="Chan C."/>
        </authorList>
    </citation>
    <scope>NUCLEOTIDE SEQUENCE</scope>
</reference>
<feature type="region of interest" description="Disordered" evidence="1">
    <location>
        <begin position="70"/>
        <end position="113"/>
    </location>
</feature>
<keyword evidence="3" id="KW-1185">Reference proteome</keyword>
<feature type="non-terminal residue" evidence="2">
    <location>
        <position position="113"/>
    </location>
</feature>
<dbReference type="AlphaFoldDB" id="A0A813B526"/>
<protein>
    <submittedName>
        <fullName evidence="2">TatB protein</fullName>
    </submittedName>
</protein>
<sequence length="113" mass="12328">DRRGQVAAAALGAVPSPAEDCGIGQELAWQLSVDDFLRDKSKILVVCAGNDLDGYEWTLPRQLHEAVEDMRDAGARLTTDDEDPSLKRTGVCRKGPHPPPSGRRARERHPEGT</sequence>
<organism evidence="2 3">
    <name type="scientific">Symbiodinium necroappetens</name>
    <dbReference type="NCBI Taxonomy" id="1628268"/>
    <lineage>
        <taxon>Eukaryota</taxon>
        <taxon>Sar</taxon>
        <taxon>Alveolata</taxon>
        <taxon>Dinophyceae</taxon>
        <taxon>Suessiales</taxon>
        <taxon>Symbiodiniaceae</taxon>
        <taxon>Symbiodinium</taxon>
    </lineage>
</organism>
<evidence type="ECO:0000313" key="3">
    <source>
        <dbReference type="Proteomes" id="UP000601435"/>
    </source>
</evidence>
<dbReference type="Proteomes" id="UP000601435">
    <property type="component" value="Unassembled WGS sequence"/>
</dbReference>
<evidence type="ECO:0000256" key="1">
    <source>
        <dbReference type="SAM" id="MobiDB-lite"/>
    </source>
</evidence>
<proteinExistence type="predicted"/>